<evidence type="ECO:0000313" key="1">
    <source>
        <dbReference type="EMBL" id="EDP15623.1"/>
    </source>
</evidence>
<dbReference type="EMBL" id="ABCC02000033">
    <property type="protein sequence ID" value="EDP15623.1"/>
    <property type="molecule type" value="Genomic_DNA"/>
</dbReference>
<dbReference type="AlphaFoldDB" id="A8RTU5"/>
<comment type="caution">
    <text evidence="1">The sequence shown here is derived from an EMBL/GenBank/DDBJ whole genome shotgun (WGS) entry which is preliminary data.</text>
</comment>
<accession>A8RTU5</accession>
<gene>
    <name evidence="1" type="ORF">CLOBOL_03794</name>
</gene>
<proteinExistence type="predicted"/>
<dbReference type="PaxDb" id="411902-CLOBOL_03794"/>
<sequence>MVNIYQRGYRGYNIYYLLKIPCAVKMHKGFSVLSGYLVST</sequence>
<organism evidence="1 2">
    <name type="scientific">Enterocloster bolteae (strain ATCC BAA-613 / DSM 15670 / CCUG 46953 / JCM 12243 / WAL 16351)</name>
    <name type="common">Clostridium bolteae</name>
    <dbReference type="NCBI Taxonomy" id="411902"/>
    <lineage>
        <taxon>Bacteria</taxon>
        <taxon>Bacillati</taxon>
        <taxon>Bacillota</taxon>
        <taxon>Clostridia</taxon>
        <taxon>Lachnospirales</taxon>
        <taxon>Lachnospiraceae</taxon>
        <taxon>Enterocloster</taxon>
    </lineage>
</organism>
<reference evidence="1 2" key="2">
    <citation type="submission" date="2007-09" db="EMBL/GenBank/DDBJ databases">
        <title>Draft genome sequence of Clostridium bolteae (ATCC BAA-613).</title>
        <authorList>
            <person name="Sudarsanam P."/>
            <person name="Ley R."/>
            <person name="Guruge J."/>
            <person name="Turnbaugh P.J."/>
            <person name="Mahowald M."/>
            <person name="Liep D."/>
            <person name="Gordon J."/>
        </authorList>
    </citation>
    <scope>NUCLEOTIDE SEQUENCE [LARGE SCALE GENOMIC DNA]</scope>
    <source>
        <strain evidence="2">ATCC BAA-613 / DSM 15670 / CCUG 46953 / JCM 12243 / WAL 16351</strain>
    </source>
</reference>
<protein>
    <submittedName>
        <fullName evidence="1">Uncharacterized protein</fullName>
    </submittedName>
</protein>
<dbReference type="Proteomes" id="UP000005396">
    <property type="component" value="Unassembled WGS sequence"/>
</dbReference>
<evidence type="ECO:0000313" key="2">
    <source>
        <dbReference type="Proteomes" id="UP000005396"/>
    </source>
</evidence>
<reference evidence="1 2" key="1">
    <citation type="submission" date="2007-08" db="EMBL/GenBank/DDBJ databases">
        <authorList>
            <person name="Fulton L."/>
            <person name="Clifton S."/>
            <person name="Fulton B."/>
            <person name="Xu J."/>
            <person name="Minx P."/>
            <person name="Pepin K.H."/>
            <person name="Johnson M."/>
            <person name="Thiruvilangam P."/>
            <person name="Bhonagiri V."/>
            <person name="Nash W.E."/>
            <person name="Mardis E.R."/>
            <person name="Wilson R.K."/>
        </authorList>
    </citation>
    <scope>NUCLEOTIDE SEQUENCE [LARGE SCALE GENOMIC DNA]</scope>
    <source>
        <strain evidence="2">ATCC BAA-613 / DSM 15670 / CCUG 46953 / JCM 12243 / WAL 16351</strain>
    </source>
</reference>
<dbReference type="HOGENOM" id="CLU_3287304_0_0_9"/>
<name>A8RTU5_ENTBW</name>